<keyword evidence="2" id="KW-1185">Reference proteome</keyword>
<organism evidence="1 2">
    <name type="scientific">Halioxenophilus aromaticivorans</name>
    <dbReference type="NCBI Taxonomy" id="1306992"/>
    <lineage>
        <taxon>Bacteria</taxon>
        <taxon>Pseudomonadati</taxon>
        <taxon>Pseudomonadota</taxon>
        <taxon>Gammaproteobacteria</taxon>
        <taxon>Alteromonadales</taxon>
        <taxon>Alteromonadaceae</taxon>
        <taxon>Halioxenophilus</taxon>
    </lineage>
</organism>
<accession>A0AAV3U5H9</accession>
<reference evidence="2" key="1">
    <citation type="journal article" date="2019" name="Int. J. Syst. Evol. Microbiol.">
        <title>The Global Catalogue of Microorganisms (GCM) 10K type strain sequencing project: providing services to taxonomists for standard genome sequencing and annotation.</title>
        <authorList>
            <consortium name="The Broad Institute Genomics Platform"/>
            <consortium name="The Broad Institute Genome Sequencing Center for Infectious Disease"/>
            <person name="Wu L."/>
            <person name="Ma J."/>
        </authorList>
    </citation>
    <scope>NUCLEOTIDE SEQUENCE [LARGE SCALE GENOMIC DNA]</scope>
    <source>
        <strain evidence="2">JCM 19134</strain>
    </source>
</reference>
<sequence length="63" mass="7534">MELEAKEHRLVIRGLKKLLEETVDKMNEMHEDDGERVFLSNDAMLIDTMIIGFEEEYKTKYEK</sequence>
<name>A0AAV3U5H9_9ALTE</name>
<dbReference type="Proteomes" id="UP001409585">
    <property type="component" value="Unassembled WGS sequence"/>
</dbReference>
<comment type="caution">
    <text evidence="1">The sequence shown here is derived from an EMBL/GenBank/DDBJ whole genome shotgun (WGS) entry which is preliminary data.</text>
</comment>
<gene>
    <name evidence="1" type="ORF">GCM10025791_33290</name>
</gene>
<evidence type="ECO:0000313" key="1">
    <source>
        <dbReference type="EMBL" id="GAA4950330.1"/>
    </source>
</evidence>
<dbReference type="RefSeq" id="WP_345424907.1">
    <property type="nucleotide sequence ID" value="NZ_AP031496.1"/>
</dbReference>
<evidence type="ECO:0000313" key="2">
    <source>
        <dbReference type="Proteomes" id="UP001409585"/>
    </source>
</evidence>
<dbReference type="AlphaFoldDB" id="A0AAV3U5H9"/>
<proteinExistence type="predicted"/>
<dbReference type="EMBL" id="BAABLX010000028">
    <property type="protein sequence ID" value="GAA4950330.1"/>
    <property type="molecule type" value="Genomic_DNA"/>
</dbReference>
<protein>
    <submittedName>
        <fullName evidence="1">Uncharacterized protein</fullName>
    </submittedName>
</protein>